<dbReference type="GO" id="GO:0016779">
    <property type="term" value="F:nucleotidyltransferase activity"/>
    <property type="evidence" value="ECO:0007669"/>
    <property type="project" value="UniProtKB-KW"/>
</dbReference>
<dbReference type="EMBL" id="CP015136">
    <property type="protein sequence ID" value="AMY10954.1"/>
    <property type="molecule type" value="Genomic_DNA"/>
</dbReference>
<keyword evidence="4" id="KW-0269">Exonuclease</keyword>
<dbReference type="InterPro" id="IPR004013">
    <property type="entry name" value="PHP_dom"/>
</dbReference>
<dbReference type="KEGG" id="abac:LuPra_04198"/>
<dbReference type="InterPro" id="IPR037160">
    <property type="entry name" value="DNA_Pol_thumb_sf"/>
</dbReference>
<name>A0A143PT15_LUTPR</name>
<dbReference type="Proteomes" id="UP000076079">
    <property type="component" value="Chromosome"/>
</dbReference>
<dbReference type="PANTHER" id="PTHR36928">
    <property type="entry name" value="PHOSPHATASE YCDX-RELATED"/>
    <property type="match status" value="1"/>
</dbReference>
<dbReference type="InterPro" id="IPR016195">
    <property type="entry name" value="Pol/histidinol_Pase-like"/>
</dbReference>
<dbReference type="Pfam" id="PF02811">
    <property type="entry name" value="PHP"/>
    <property type="match status" value="1"/>
</dbReference>
<dbReference type="CDD" id="cd07436">
    <property type="entry name" value="PHP_PolX"/>
    <property type="match status" value="1"/>
</dbReference>
<dbReference type="Gene3D" id="3.30.210.10">
    <property type="entry name" value="DNA polymerase, thumb domain"/>
    <property type="match status" value="1"/>
</dbReference>
<reference evidence="4 5" key="1">
    <citation type="journal article" date="2016" name="Genome Announc.">
        <title>First Complete Genome Sequence of a Subdivision 6 Acidobacterium Strain.</title>
        <authorList>
            <person name="Huang S."/>
            <person name="Vieira S."/>
            <person name="Bunk B."/>
            <person name="Riedel T."/>
            <person name="Sproer C."/>
            <person name="Overmann J."/>
        </authorList>
    </citation>
    <scope>NUCLEOTIDE SEQUENCE [LARGE SCALE GENOMIC DNA]</scope>
    <source>
        <strain evidence="5">DSM 100886 HEG_-6_39</strain>
    </source>
</reference>
<evidence type="ECO:0000313" key="4">
    <source>
        <dbReference type="EMBL" id="AMY10954.1"/>
    </source>
</evidence>
<sequence>MADTLDHMAGLCRALGRAPEAAHWAHLSTSIRRVLDHQPRTPWSLLRRSLDAQGLLALRDSELLERVRRADHDEIAHMQRRLPAGARALIRHGQHPLRHRVADEDVLLEADLERHLPADLVDLLAPEGPEDALVPLGRAWMQAKQVRRELATAAGTPDAWHMVGGLRRTDPVSPDVALLAVTEEPAAWSRRAADALPRDVLVVAGAHAVAVAAEPEPIVVHAVTPESVATSLAWYTGPRGHVRALKARAAAAGLALTREALLDGSTAVPLADEGALYTRLDLPFIAVELRSRPNVIEAALAGTLPTLLEVEDIRGDLHMHTVYSDGRDSVAGMVHAARALGYGYMAITDHSPTAKASRVLTLERIAEQAGEIAAVRALVPGITILHGIECDIQEDGSLDVPDAVLERLDIVLASLHESHGHSPARLLQRYERVMRHPLVNVITHPANRSPGRQPGYSLAFERLFEHAARTGTAVEIDGAPGHLDLDSPLAETAAAIGAPMLVDSDCHMADRLGRQMRFGVGLARRAGITKAQVLNTRDVSAIRDFVAAKRQGRPWQA</sequence>
<dbReference type="InterPro" id="IPR029398">
    <property type="entry name" value="PolB_thumb"/>
</dbReference>
<evidence type="ECO:0000313" key="5">
    <source>
        <dbReference type="Proteomes" id="UP000076079"/>
    </source>
</evidence>
<dbReference type="InterPro" id="IPR043519">
    <property type="entry name" value="NT_sf"/>
</dbReference>
<dbReference type="STRING" id="1855912.LuPra_04198"/>
<dbReference type="PANTHER" id="PTHR36928:SF1">
    <property type="entry name" value="PHOSPHATASE YCDX-RELATED"/>
    <property type="match status" value="1"/>
</dbReference>
<keyword evidence="1" id="KW-0808">Transferase</keyword>
<gene>
    <name evidence="4" type="primary">polX_2</name>
    <name evidence="4" type="ORF">LuPra_04198</name>
</gene>
<dbReference type="GO" id="GO:0008270">
    <property type="term" value="F:zinc ion binding"/>
    <property type="evidence" value="ECO:0007669"/>
    <property type="project" value="TreeGrafter"/>
</dbReference>
<organism evidence="4 5">
    <name type="scientific">Luteitalea pratensis</name>
    <dbReference type="NCBI Taxonomy" id="1855912"/>
    <lineage>
        <taxon>Bacteria</taxon>
        <taxon>Pseudomonadati</taxon>
        <taxon>Acidobacteriota</taxon>
        <taxon>Vicinamibacteria</taxon>
        <taxon>Vicinamibacterales</taxon>
        <taxon>Vicinamibacteraceae</taxon>
        <taxon>Luteitalea</taxon>
    </lineage>
</organism>
<dbReference type="SUPFAM" id="SSF81301">
    <property type="entry name" value="Nucleotidyltransferase"/>
    <property type="match status" value="1"/>
</dbReference>
<dbReference type="Pfam" id="PF14791">
    <property type="entry name" value="DNA_pol_B_thumb"/>
    <property type="match status" value="1"/>
</dbReference>
<dbReference type="InterPro" id="IPR050243">
    <property type="entry name" value="PHP_phosphatase"/>
</dbReference>
<keyword evidence="4" id="KW-0378">Hydrolase</keyword>
<dbReference type="SMART" id="SM00481">
    <property type="entry name" value="POLIIIAc"/>
    <property type="match status" value="1"/>
</dbReference>
<dbReference type="GO" id="GO:0004527">
    <property type="term" value="F:exonuclease activity"/>
    <property type="evidence" value="ECO:0007669"/>
    <property type="project" value="UniProtKB-KW"/>
</dbReference>
<dbReference type="InterPro" id="IPR003141">
    <property type="entry name" value="Pol/His_phosphatase_N"/>
</dbReference>
<protein>
    <submittedName>
        <fullName evidence="4">DNA polymerase/3'-5' exonuclease PolX</fullName>
    </submittedName>
</protein>
<keyword evidence="4" id="KW-0540">Nuclease</keyword>
<feature type="domain" description="Polymerase/histidinol phosphatase N-terminal" evidence="3">
    <location>
        <begin position="315"/>
        <end position="394"/>
    </location>
</feature>
<accession>A0A143PT15</accession>
<dbReference type="SUPFAM" id="SSF89550">
    <property type="entry name" value="PHP domain-like"/>
    <property type="match status" value="1"/>
</dbReference>
<reference evidence="5" key="2">
    <citation type="submission" date="2016-04" db="EMBL/GenBank/DDBJ databases">
        <title>First Complete Genome Sequence of a Subdivision 6 Acidobacterium.</title>
        <authorList>
            <person name="Huang S."/>
            <person name="Vieira S."/>
            <person name="Bunk B."/>
            <person name="Riedel T."/>
            <person name="Sproeer C."/>
            <person name="Overmann J."/>
        </authorList>
    </citation>
    <scope>NUCLEOTIDE SEQUENCE [LARGE SCALE GENOMIC DNA]</scope>
    <source>
        <strain evidence="5">DSM 100886 HEG_-6_39</strain>
    </source>
</reference>
<dbReference type="GO" id="GO:0005829">
    <property type="term" value="C:cytosol"/>
    <property type="evidence" value="ECO:0007669"/>
    <property type="project" value="TreeGrafter"/>
</dbReference>
<evidence type="ECO:0000256" key="1">
    <source>
        <dbReference type="ARBA" id="ARBA00022679"/>
    </source>
</evidence>
<keyword evidence="2" id="KW-0548">Nucleotidyltransferase</keyword>
<dbReference type="Gene3D" id="3.20.20.140">
    <property type="entry name" value="Metal-dependent hydrolases"/>
    <property type="match status" value="1"/>
</dbReference>
<evidence type="ECO:0000256" key="2">
    <source>
        <dbReference type="ARBA" id="ARBA00022695"/>
    </source>
</evidence>
<dbReference type="GO" id="GO:0042578">
    <property type="term" value="F:phosphoric ester hydrolase activity"/>
    <property type="evidence" value="ECO:0007669"/>
    <property type="project" value="TreeGrafter"/>
</dbReference>
<proteinExistence type="predicted"/>
<dbReference type="PATRIC" id="fig|1813736.3.peg.4437"/>
<dbReference type="InterPro" id="IPR047967">
    <property type="entry name" value="PolX_PHP"/>
</dbReference>
<dbReference type="AlphaFoldDB" id="A0A143PT15"/>
<evidence type="ECO:0000259" key="3">
    <source>
        <dbReference type="SMART" id="SM00481"/>
    </source>
</evidence>
<keyword evidence="5" id="KW-1185">Reference proteome</keyword>